<dbReference type="InterPro" id="IPR025227">
    <property type="entry name" value="DUF4169"/>
</dbReference>
<dbReference type="Pfam" id="PF13770">
    <property type="entry name" value="DUF4169"/>
    <property type="match status" value="1"/>
</dbReference>
<gene>
    <name evidence="1" type="ordered locus">Mnod_0694</name>
</gene>
<protein>
    <recommendedName>
        <fullName evidence="3">DUF4169 domain-containing protein</fullName>
    </recommendedName>
</protein>
<evidence type="ECO:0000313" key="2">
    <source>
        <dbReference type="Proteomes" id="UP000008207"/>
    </source>
</evidence>
<dbReference type="OrthoDB" id="7173889at2"/>
<sequence length="63" mass="6922">MAEIVNLRQARKAKARQAKEAAAAENRAAFGRPRKTRTLAEARQAIETARHEGHRLEGSGPSE</sequence>
<proteinExistence type="predicted"/>
<accession>B8IF15</accession>
<name>B8IF15_METNO</name>
<organism evidence="1 2">
    <name type="scientific">Methylobacterium nodulans (strain LMG 21967 / CNCM I-2342 / ORS 2060)</name>
    <dbReference type="NCBI Taxonomy" id="460265"/>
    <lineage>
        <taxon>Bacteria</taxon>
        <taxon>Pseudomonadati</taxon>
        <taxon>Pseudomonadota</taxon>
        <taxon>Alphaproteobacteria</taxon>
        <taxon>Hyphomicrobiales</taxon>
        <taxon>Methylobacteriaceae</taxon>
        <taxon>Methylobacterium</taxon>
    </lineage>
</organism>
<dbReference type="HOGENOM" id="CLU_187649_3_2_5"/>
<keyword evidence="2" id="KW-1185">Reference proteome</keyword>
<dbReference type="eggNOG" id="ENOG50339KS">
    <property type="taxonomic scope" value="Bacteria"/>
</dbReference>
<dbReference type="RefSeq" id="WP_015927431.1">
    <property type="nucleotide sequence ID" value="NC_011894.1"/>
</dbReference>
<dbReference type="KEGG" id="mno:Mnod_0694"/>
<evidence type="ECO:0008006" key="3">
    <source>
        <dbReference type="Google" id="ProtNLM"/>
    </source>
</evidence>
<evidence type="ECO:0000313" key="1">
    <source>
        <dbReference type="EMBL" id="ACL55726.1"/>
    </source>
</evidence>
<dbReference type="STRING" id="460265.Mnod_0694"/>
<dbReference type="AlphaFoldDB" id="B8IF15"/>
<dbReference type="EMBL" id="CP001349">
    <property type="protein sequence ID" value="ACL55726.1"/>
    <property type="molecule type" value="Genomic_DNA"/>
</dbReference>
<dbReference type="Proteomes" id="UP000008207">
    <property type="component" value="Chromosome"/>
</dbReference>
<reference evidence="1 2" key="1">
    <citation type="submission" date="2009-01" db="EMBL/GenBank/DDBJ databases">
        <title>Complete sequence of chromosome of Methylobacterium nodulans ORS 2060.</title>
        <authorList>
            <consortium name="US DOE Joint Genome Institute"/>
            <person name="Lucas S."/>
            <person name="Copeland A."/>
            <person name="Lapidus A."/>
            <person name="Glavina del Rio T."/>
            <person name="Dalin E."/>
            <person name="Tice H."/>
            <person name="Bruce D."/>
            <person name="Goodwin L."/>
            <person name="Pitluck S."/>
            <person name="Sims D."/>
            <person name="Brettin T."/>
            <person name="Detter J.C."/>
            <person name="Han C."/>
            <person name="Larimer F."/>
            <person name="Land M."/>
            <person name="Hauser L."/>
            <person name="Kyrpides N."/>
            <person name="Ivanova N."/>
            <person name="Marx C.J."/>
            <person name="Richardson P."/>
        </authorList>
    </citation>
    <scope>NUCLEOTIDE SEQUENCE [LARGE SCALE GENOMIC DNA]</scope>
    <source>
        <strain evidence="2">LMG 21967 / CNCM I-2342 / ORS 2060</strain>
    </source>
</reference>